<keyword evidence="3" id="KW-1185">Reference proteome</keyword>
<proteinExistence type="predicted"/>
<feature type="domain" description="AB hydrolase-1" evidence="1">
    <location>
        <begin position="24"/>
        <end position="263"/>
    </location>
</feature>
<organism evidence="2 3">
    <name type="scientific">Shewanella algicola</name>
    <dbReference type="NCBI Taxonomy" id="640633"/>
    <lineage>
        <taxon>Bacteria</taxon>
        <taxon>Pseudomonadati</taxon>
        <taxon>Pseudomonadota</taxon>
        <taxon>Gammaproteobacteria</taxon>
        <taxon>Alteromonadales</taxon>
        <taxon>Shewanellaceae</taxon>
        <taxon>Shewanella</taxon>
    </lineage>
</organism>
<dbReference type="InterPro" id="IPR029058">
    <property type="entry name" value="AB_hydrolase_fold"/>
</dbReference>
<dbReference type="SUPFAM" id="SSF53474">
    <property type="entry name" value="alpha/beta-Hydrolases"/>
    <property type="match status" value="1"/>
</dbReference>
<dbReference type="PRINTS" id="PR00111">
    <property type="entry name" value="ABHYDROLASE"/>
</dbReference>
<name>A0A9X1ZBK3_9GAMM</name>
<dbReference type="RefSeq" id="WP_188923790.1">
    <property type="nucleotide sequence ID" value="NZ_BMQI01000003.1"/>
</dbReference>
<keyword evidence="2" id="KW-0378">Hydrolase</keyword>
<dbReference type="AlphaFoldDB" id="A0A9X1ZBK3"/>
<dbReference type="InterPro" id="IPR000073">
    <property type="entry name" value="AB_hydrolase_1"/>
</dbReference>
<dbReference type="InterPro" id="IPR050266">
    <property type="entry name" value="AB_hydrolase_sf"/>
</dbReference>
<dbReference type="PANTHER" id="PTHR43798:SF29">
    <property type="entry name" value="AB HYDROLASE-1 DOMAIN-CONTAINING PROTEIN"/>
    <property type="match status" value="1"/>
</dbReference>
<protein>
    <submittedName>
        <fullName evidence="2">Alpha/beta hydrolase</fullName>
    </submittedName>
</protein>
<gene>
    <name evidence="2" type="ORF">L2749_02225</name>
</gene>
<dbReference type="EMBL" id="JAKILJ010000003">
    <property type="protein sequence ID" value="MCL1104083.1"/>
    <property type="molecule type" value="Genomic_DNA"/>
</dbReference>
<dbReference type="InterPro" id="IPR000639">
    <property type="entry name" value="Epox_hydrolase-like"/>
</dbReference>
<accession>A0A9X1ZBK3</accession>
<reference evidence="2" key="1">
    <citation type="submission" date="2022-01" db="EMBL/GenBank/DDBJ databases">
        <title>Whole genome-based taxonomy of the Shewanellaceae.</title>
        <authorList>
            <person name="Martin-Rodriguez A.J."/>
        </authorList>
    </citation>
    <scope>NUCLEOTIDE SEQUENCE</scope>
    <source>
        <strain evidence="2">DSM 23803</strain>
    </source>
</reference>
<dbReference type="GO" id="GO:0016787">
    <property type="term" value="F:hydrolase activity"/>
    <property type="evidence" value="ECO:0007669"/>
    <property type="project" value="UniProtKB-KW"/>
</dbReference>
<dbReference type="Gene3D" id="3.40.50.1820">
    <property type="entry name" value="alpha/beta hydrolase"/>
    <property type="match status" value="1"/>
</dbReference>
<evidence type="ECO:0000313" key="3">
    <source>
        <dbReference type="Proteomes" id="UP001139408"/>
    </source>
</evidence>
<evidence type="ECO:0000313" key="2">
    <source>
        <dbReference type="EMBL" id="MCL1104083.1"/>
    </source>
</evidence>
<dbReference type="Pfam" id="PF00561">
    <property type="entry name" value="Abhydrolase_1"/>
    <property type="match status" value="1"/>
</dbReference>
<dbReference type="Proteomes" id="UP001139408">
    <property type="component" value="Unassembled WGS sequence"/>
</dbReference>
<dbReference type="PRINTS" id="PR00412">
    <property type="entry name" value="EPOXHYDRLASE"/>
</dbReference>
<sequence>MSLQLTRKTINQHPLHYVDQGTGPVLLFCHGLLASSQMWQAQITELTKQYRCIAVDFWGHGQSKTLPERCENLQDVAKDLLDLMDTLEVSNFAVIGHGSGGAIAAEMVLMAPARVQGLVMLNSFVGFEPQVNCVKYQGFMAQVANAQAMPTALATSLTELFFSKDAMLLSQQNVALTQAIEQFNQQLTDINAVQVPPLLKFANMAIFKRDTLESVETLTLPTLIAVGLNGYLRTALESYLMHDCIDGSQLLHIDQAGHLANIEQAEFFNQHLIDFLSKVNFN</sequence>
<evidence type="ECO:0000259" key="1">
    <source>
        <dbReference type="Pfam" id="PF00561"/>
    </source>
</evidence>
<comment type="caution">
    <text evidence="2">The sequence shown here is derived from an EMBL/GenBank/DDBJ whole genome shotgun (WGS) entry which is preliminary data.</text>
</comment>
<dbReference type="PANTHER" id="PTHR43798">
    <property type="entry name" value="MONOACYLGLYCEROL LIPASE"/>
    <property type="match status" value="1"/>
</dbReference>